<evidence type="ECO:0000313" key="2">
    <source>
        <dbReference type="Proteomes" id="UP000744676"/>
    </source>
</evidence>
<sequence>MTETFITEKVTILNEPGRLHNLTPEQEQKLKDMWAQILIHTGDLPNNLASIPSSLSEHPPTSKHARLCFKAPVDTVAVIFDMSGFSLSNMDYAAVKFIIQCLEGHFPESLGILFIHKSPWIFSGIWSIIKNWIDPVVASKIKFSKSSSDLSEHIPLEFISRQLGGNNPSEYKFIEPDPKENDLMTDFAKRDELIAIRQKLRETFISSTIDWINSATKSDNDASRKKKKEVSDDLYANFWEVDPYVRAKTIFDRNGFIELMNELHEKNWPKDI</sequence>
<dbReference type="EMBL" id="QVQA01000141">
    <property type="protein sequence ID" value="KAF5094983.1"/>
    <property type="molecule type" value="Genomic_DNA"/>
</dbReference>
<gene>
    <name evidence="1" type="ORF">D0Z00_003312</name>
</gene>
<name>A0ACB6V1J5_9ASCO</name>
<organism evidence="1 2">
    <name type="scientific">Geotrichum galactomycetum</name>
    <dbReference type="NCBI Taxonomy" id="27317"/>
    <lineage>
        <taxon>Eukaryota</taxon>
        <taxon>Fungi</taxon>
        <taxon>Dikarya</taxon>
        <taxon>Ascomycota</taxon>
        <taxon>Saccharomycotina</taxon>
        <taxon>Dipodascomycetes</taxon>
        <taxon>Dipodascales</taxon>
        <taxon>Dipodascaceae</taxon>
        <taxon>Geotrichum</taxon>
    </lineage>
</organism>
<accession>A0ACB6V1J5</accession>
<proteinExistence type="predicted"/>
<evidence type="ECO:0000313" key="1">
    <source>
        <dbReference type="EMBL" id="KAF5094983.1"/>
    </source>
</evidence>
<reference evidence="1 2" key="1">
    <citation type="journal article" date="2020" name="Front. Microbiol.">
        <title>Phenotypic and Genetic Characterization of the Cheese Ripening Yeast Geotrichum candidum.</title>
        <authorList>
            <person name="Perkins V."/>
            <person name="Vignola S."/>
            <person name="Lessard M.H."/>
            <person name="Plante P.L."/>
            <person name="Corbeil J."/>
            <person name="Dugat-Bony E."/>
            <person name="Frenette M."/>
            <person name="Labrie S."/>
        </authorList>
    </citation>
    <scope>NUCLEOTIDE SEQUENCE [LARGE SCALE GENOMIC DNA]</scope>
    <source>
        <strain evidence="1 2">LMA-1147</strain>
    </source>
</reference>
<keyword evidence="2" id="KW-1185">Reference proteome</keyword>
<dbReference type="Proteomes" id="UP000744676">
    <property type="component" value="Unassembled WGS sequence"/>
</dbReference>
<comment type="caution">
    <text evidence="1">The sequence shown here is derived from an EMBL/GenBank/DDBJ whole genome shotgun (WGS) entry which is preliminary data.</text>
</comment>
<protein>
    <submittedName>
        <fullName evidence="1">Uncharacterized protein</fullName>
    </submittedName>
</protein>